<name>A0AAV9HL97_9PEZI</name>
<reference evidence="4" key="2">
    <citation type="submission" date="2023-06" db="EMBL/GenBank/DDBJ databases">
        <authorList>
            <consortium name="Lawrence Berkeley National Laboratory"/>
            <person name="Mondo S.J."/>
            <person name="Hensen N."/>
            <person name="Bonometti L."/>
            <person name="Westerberg I."/>
            <person name="Brannstrom I.O."/>
            <person name="Guillou S."/>
            <person name="Cros-Aarteil S."/>
            <person name="Calhoun S."/>
            <person name="Haridas S."/>
            <person name="Kuo A."/>
            <person name="Pangilinan J."/>
            <person name="Riley R."/>
            <person name="Labutti K."/>
            <person name="Andreopoulos B."/>
            <person name="Lipzen A."/>
            <person name="Chen C."/>
            <person name="Yanf M."/>
            <person name="Daum C."/>
            <person name="Ng V."/>
            <person name="Clum A."/>
            <person name="Steindorff A."/>
            <person name="Ohm R."/>
            <person name="Martin F."/>
            <person name="Silar P."/>
            <person name="Natvig D."/>
            <person name="Lalanne C."/>
            <person name="Gautier V."/>
            <person name="Ament-Velasquez S.L."/>
            <person name="Kruys A."/>
            <person name="Hutchinson M.I."/>
            <person name="Powell A.J."/>
            <person name="Barry K."/>
            <person name="Miller A.N."/>
            <person name="Grigoriev I.V."/>
            <person name="Debuchy R."/>
            <person name="Gladieux P."/>
            <person name="Thoren M.H."/>
            <person name="Johannesson H."/>
        </authorList>
    </citation>
    <scope>NUCLEOTIDE SEQUENCE</scope>
    <source>
        <strain evidence="4">PSN324</strain>
    </source>
</reference>
<dbReference type="PANTHER" id="PTHR43662">
    <property type="match status" value="1"/>
</dbReference>
<proteinExistence type="predicted"/>
<protein>
    <recommendedName>
        <fullName evidence="3">DUF1996 domain-containing protein</fullName>
    </recommendedName>
</protein>
<evidence type="ECO:0000256" key="1">
    <source>
        <dbReference type="SAM" id="MobiDB-lite"/>
    </source>
</evidence>
<evidence type="ECO:0000259" key="3">
    <source>
        <dbReference type="Pfam" id="PF09362"/>
    </source>
</evidence>
<dbReference type="Pfam" id="PF09362">
    <property type="entry name" value="DUF1996"/>
    <property type="match status" value="1"/>
</dbReference>
<dbReference type="AlphaFoldDB" id="A0AAV9HL97"/>
<feature type="region of interest" description="Disordered" evidence="1">
    <location>
        <begin position="417"/>
        <end position="449"/>
    </location>
</feature>
<sequence>MRADRTLASLALLGKALAFWRLECRGRLSMARIDPLVTPGEPSVHAHAIHGSSGFGLNPSYEDLMNGDCTSCGVKQDMSAYWAPALYFRHEDGEYELVNQVGGMLAYYTLRPDAKNPDAGIRAFPPGFRMVAGDTTRRNYSVGTQNFKDADPEKSIWALLGQTKQSDLRQRAIGFNCMDYSKAPEGALYRHYLPEKPYLDANCRDGIRIELMFPSCWNGKDVESADHMSHVAYPDLVTDGNCPRGFDVKLPGLFFETIWDTAQFKGVPGEFVLSNGDVQGFGYHGDFINGWPEKLLQDAVDTCLNLSGRQEDCPLFNIQSEAEQNACKLNLFGTLSVEKTEGKIGKSLPGNVPIRYGPEPAIGNVPPASTAPTSHVPVPTASYKPGTTSAFLPGGVFKEEPTTTAEPPKISIQAAAAAAPAPKEEEVTTSIASPEPTPAPAPSDPPAPQGYEVVRTEWVTNGNVVSKVVVVETVEYVMLATATETVTVTASFGAEKARRELHHLRRHRAHGLH</sequence>
<dbReference type="EMBL" id="MU865006">
    <property type="protein sequence ID" value="KAK4460715.1"/>
    <property type="molecule type" value="Genomic_DNA"/>
</dbReference>
<evidence type="ECO:0000313" key="5">
    <source>
        <dbReference type="Proteomes" id="UP001321749"/>
    </source>
</evidence>
<evidence type="ECO:0000313" key="4">
    <source>
        <dbReference type="EMBL" id="KAK4460715.1"/>
    </source>
</evidence>
<feature type="domain" description="DUF1996" evidence="3">
    <location>
        <begin position="34"/>
        <end position="291"/>
    </location>
</feature>
<dbReference type="Proteomes" id="UP001321749">
    <property type="component" value="Unassembled WGS sequence"/>
</dbReference>
<organism evidence="4 5">
    <name type="scientific">Cladorrhinum samala</name>
    <dbReference type="NCBI Taxonomy" id="585594"/>
    <lineage>
        <taxon>Eukaryota</taxon>
        <taxon>Fungi</taxon>
        <taxon>Dikarya</taxon>
        <taxon>Ascomycota</taxon>
        <taxon>Pezizomycotina</taxon>
        <taxon>Sordariomycetes</taxon>
        <taxon>Sordariomycetidae</taxon>
        <taxon>Sordariales</taxon>
        <taxon>Podosporaceae</taxon>
        <taxon>Cladorrhinum</taxon>
    </lineage>
</organism>
<gene>
    <name evidence="4" type="ORF">QBC42DRAFT_180279</name>
</gene>
<dbReference type="PANTHER" id="PTHR43662:SF7">
    <property type="entry name" value="DUF1996 DOMAIN-CONTAINING PROTEIN"/>
    <property type="match status" value="1"/>
</dbReference>
<evidence type="ECO:0000256" key="2">
    <source>
        <dbReference type="SAM" id="SignalP"/>
    </source>
</evidence>
<accession>A0AAV9HL97</accession>
<feature type="compositionally biased region" description="Pro residues" evidence="1">
    <location>
        <begin position="435"/>
        <end position="448"/>
    </location>
</feature>
<dbReference type="InterPro" id="IPR018535">
    <property type="entry name" value="DUF1996"/>
</dbReference>
<keyword evidence="5" id="KW-1185">Reference proteome</keyword>
<feature type="chain" id="PRO_5043967586" description="DUF1996 domain-containing protein" evidence="2">
    <location>
        <begin position="19"/>
        <end position="513"/>
    </location>
</feature>
<feature type="signal peptide" evidence="2">
    <location>
        <begin position="1"/>
        <end position="18"/>
    </location>
</feature>
<keyword evidence="2" id="KW-0732">Signal</keyword>
<reference evidence="4" key="1">
    <citation type="journal article" date="2023" name="Mol. Phylogenet. Evol.">
        <title>Genome-scale phylogeny and comparative genomics of the fungal order Sordariales.</title>
        <authorList>
            <person name="Hensen N."/>
            <person name="Bonometti L."/>
            <person name="Westerberg I."/>
            <person name="Brannstrom I.O."/>
            <person name="Guillou S."/>
            <person name="Cros-Aarteil S."/>
            <person name="Calhoun S."/>
            <person name="Haridas S."/>
            <person name="Kuo A."/>
            <person name="Mondo S."/>
            <person name="Pangilinan J."/>
            <person name="Riley R."/>
            <person name="LaButti K."/>
            <person name="Andreopoulos B."/>
            <person name="Lipzen A."/>
            <person name="Chen C."/>
            <person name="Yan M."/>
            <person name="Daum C."/>
            <person name="Ng V."/>
            <person name="Clum A."/>
            <person name="Steindorff A."/>
            <person name="Ohm R.A."/>
            <person name="Martin F."/>
            <person name="Silar P."/>
            <person name="Natvig D.O."/>
            <person name="Lalanne C."/>
            <person name="Gautier V."/>
            <person name="Ament-Velasquez S.L."/>
            <person name="Kruys A."/>
            <person name="Hutchinson M.I."/>
            <person name="Powell A.J."/>
            <person name="Barry K."/>
            <person name="Miller A.N."/>
            <person name="Grigoriev I.V."/>
            <person name="Debuchy R."/>
            <person name="Gladieux P."/>
            <person name="Hiltunen Thoren M."/>
            <person name="Johannesson H."/>
        </authorList>
    </citation>
    <scope>NUCLEOTIDE SEQUENCE</scope>
    <source>
        <strain evidence="4">PSN324</strain>
    </source>
</reference>
<comment type="caution">
    <text evidence="4">The sequence shown here is derived from an EMBL/GenBank/DDBJ whole genome shotgun (WGS) entry which is preliminary data.</text>
</comment>